<dbReference type="EMBL" id="CP078093">
    <property type="protein sequence ID" value="QXM05143.1"/>
    <property type="molecule type" value="Genomic_DNA"/>
</dbReference>
<protein>
    <submittedName>
        <fullName evidence="2">PH domain-containing protein</fullName>
    </submittedName>
</protein>
<dbReference type="RefSeq" id="WP_218281843.1">
    <property type="nucleotide sequence ID" value="NZ_CP078093.1"/>
</dbReference>
<dbReference type="Pfam" id="PF23491">
    <property type="entry name" value="bPH_8"/>
    <property type="match status" value="1"/>
</dbReference>
<organism evidence="2 3">
    <name type="scientific">Crassaminicella indica</name>
    <dbReference type="NCBI Taxonomy" id="2855394"/>
    <lineage>
        <taxon>Bacteria</taxon>
        <taxon>Bacillati</taxon>
        <taxon>Bacillota</taxon>
        <taxon>Clostridia</taxon>
        <taxon>Eubacteriales</taxon>
        <taxon>Clostridiaceae</taxon>
        <taxon>Crassaminicella</taxon>
    </lineage>
</organism>
<gene>
    <name evidence="2" type="ORF">KVH43_06955</name>
</gene>
<evidence type="ECO:0000313" key="2">
    <source>
        <dbReference type="EMBL" id="QXM05143.1"/>
    </source>
</evidence>
<accession>A0ABX8R7Y5</accession>
<name>A0ABX8R7Y5_9CLOT</name>
<evidence type="ECO:0000313" key="3">
    <source>
        <dbReference type="Proteomes" id="UP000886818"/>
    </source>
</evidence>
<reference evidence="2" key="1">
    <citation type="submission" date="2021-07" db="EMBL/GenBank/DDBJ databases">
        <title>Complete genome sequence of Crassaminicella sp. 143-21, isolated from a deep-sea hydrothermal vent.</title>
        <authorList>
            <person name="Li X."/>
        </authorList>
    </citation>
    <scope>NUCLEOTIDE SEQUENCE</scope>
    <source>
        <strain evidence="2">143-21</strain>
    </source>
</reference>
<sequence>MNSILLAIAIIFVVVGSLSYLLSTSYCITNGQIIIRSGFAKTNIAISEIKHIFISNQYSQPEEKDETCIYLSMSYYNVTDRIVIKMNNNKTYFIALNNIQKFIEDVKKNGIELK</sequence>
<evidence type="ECO:0000259" key="1">
    <source>
        <dbReference type="Pfam" id="PF23491"/>
    </source>
</evidence>
<dbReference type="Proteomes" id="UP000886818">
    <property type="component" value="Chromosome"/>
</dbReference>
<feature type="domain" description="Sublancin immunity protein SunI-like PH" evidence="1">
    <location>
        <begin position="29"/>
        <end position="107"/>
    </location>
</feature>
<proteinExistence type="predicted"/>
<dbReference type="InterPro" id="IPR055365">
    <property type="entry name" value="PH_SunI-like"/>
</dbReference>
<keyword evidence="3" id="KW-1185">Reference proteome</keyword>